<feature type="compositionally biased region" description="Polar residues" evidence="1">
    <location>
        <begin position="1"/>
        <end position="19"/>
    </location>
</feature>
<name>A0A8H4EUF0_GIGMA</name>
<protein>
    <submittedName>
        <fullName evidence="2">Uncharacterized protein</fullName>
    </submittedName>
</protein>
<feature type="region of interest" description="Disordered" evidence="1">
    <location>
        <begin position="1"/>
        <end position="32"/>
    </location>
</feature>
<reference evidence="2 3" key="1">
    <citation type="journal article" date="2019" name="Environ. Microbiol.">
        <title>At the nexus of three kingdoms: the genome of the mycorrhizal fungus Gigaspora margarita provides insights into plant, endobacterial and fungal interactions.</title>
        <authorList>
            <person name="Venice F."/>
            <person name="Ghignone S."/>
            <person name="Salvioli di Fossalunga A."/>
            <person name="Amselem J."/>
            <person name="Novero M."/>
            <person name="Xianan X."/>
            <person name="Sedzielewska Toro K."/>
            <person name="Morin E."/>
            <person name="Lipzen A."/>
            <person name="Grigoriev I.V."/>
            <person name="Henrissat B."/>
            <person name="Martin F.M."/>
            <person name="Bonfante P."/>
        </authorList>
    </citation>
    <scope>NUCLEOTIDE SEQUENCE [LARGE SCALE GENOMIC DNA]</scope>
    <source>
        <strain evidence="2 3">BEG34</strain>
    </source>
</reference>
<evidence type="ECO:0000256" key="1">
    <source>
        <dbReference type="SAM" id="MobiDB-lite"/>
    </source>
</evidence>
<dbReference type="OrthoDB" id="2426417at2759"/>
<keyword evidence="3" id="KW-1185">Reference proteome</keyword>
<proteinExistence type="predicted"/>
<gene>
    <name evidence="2" type="ORF">F8M41_018315</name>
</gene>
<sequence>MNKGKQPTSASIKKPTSTSAKRKKPDISPELSSEEEEDYLTRLCSIRIKRYIRDHNQFEIKIFNINYNTQFEITDVRSNDSLATINNTSSFVYSLLIRITNNNNNGIRFNYNDLNVDLLHRHITINSLQGYNKGYVGTDTNGNLRLRIINNINPHDSIDL</sequence>
<evidence type="ECO:0000313" key="3">
    <source>
        <dbReference type="Proteomes" id="UP000439903"/>
    </source>
</evidence>
<organism evidence="2 3">
    <name type="scientific">Gigaspora margarita</name>
    <dbReference type="NCBI Taxonomy" id="4874"/>
    <lineage>
        <taxon>Eukaryota</taxon>
        <taxon>Fungi</taxon>
        <taxon>Fungi incertae sedis</taxon>
        <taxon>Mucoromycota</taxon>
        <taxon>Glomeromycotina</taxon>
        <taxon>Glomeromycetes</taxon>
        <taxon>Diversisporales</taxon>
        <taxon>Gigasporaceae</taxon>
        <taxon>Gigaspora</taxon>
    </lineage>
</organism>
<dbReference type="AlphaFoldDB" id="A0A8H4EUF0"/>
<dbReference type="Proteomes" id="UP000439903">
    <property type="component" value="Unassembled WGS sequence"/>
</dbReference>
<comment type="caution">
    <text evidence="2">The sequence shown here is derived from an EMBL/GenBank/DDBJ whole genome shotgun (WGS) entry which is preliminary data.</text>
</comment>
<accession>A0A8H4EUF0</accession>
<evidence type="ECO:0000313" key="2">
    <source>
        <dbReference type="EMBL" id="KAF0554957.1"/>
    </source>
</evidence>
<dbReference type="EMBL" id="WTPW01000045">
    <property type="protein sequence ID" value="KAF0554957.1"/>
    <property type="molecule type" value="Genomic_DNA"/>
</dbReference>